<evidence type="ECO:0000259" key="2">
    <source>
        <dbReference type="Pfam" id="PF00646"/>
    </source>
</evidence>
<dbReference type="Gene3D" id="1.20.1280.50">
    <property type="match status" value="1"/>
</dbReference>
<organism evidence="4 5">
    <name type="scientific">Vicia faba</name>
    <name type="common">Broad bean</name>
    <name type="synonym">Faba vulgaris</name>
    <dbReference type="NCBI Taxonomy" id="3906"/>
    <lineage>
        <taxon>Eukaryota</taxon>
        <taxon>Viridiplantae</taxon>
        <taxon>Streptophyta</taxon>
        <taxon>Embryophyta</taxon>
        <taxon>Tracheophyta</taxon>
        <taxon>Spermatophyta</taxon>
        <taxon>Magnoliopsida</taxon>
        <taxon>eudicotyledons</taxon>
        <taxon>Gunneridae</taxon>
        <taxon>Pentapetalae</taxon>
        <taxon>rosids</taxon>
        <taxon>fabids</taxon>
        <taxon>Fabales</taxon>
        <taxon>Fabaceae</taxon>
        <taxon>Papilionoideae</taxon>
        <taxon>50 kb inversion clade</taxon>
        <taxon>NPAAA clade</taxon>
        <taxon>Hologalegina</taxon>
        <taxon>IRL clade</taxon>
        <taxon>Fabeae</taxon>
        <taxon>Vicia</taxon>
    </lineage>
</organism>
<dbReference type="PANTHER" id="PTHR31672">
    <property type="entry name" value="BNACNNG10540D PROTEIN"/>
    <property type="match status" value="1"/>
</dbReference>
<protein>
    <recommendedName>
        <fullName evidence="6">F-box domain-containing protein</fullName>
    </recommendedName>
</protein>
<evidence type="ECO:0000256" key="1">
    <source>
        <dbReference type="SAM" id="MobiDB-lite"/>
    </source>
</evidence>
<dbReference type="SUPFAM" id="SSF81383">
    <property type="entry name" value="F-box domain"/>
    <property type="match status" value="1"/>
</dbReference>
<feature type="compositionally biased region" description="Low complexity" evidence="1">
    <location>
        <begin position="196"/>
        <end position="230"/>
    </location>
</feature>
<keyword evidence="5" id="KW-1185">Reference proteome</keyword>
<evidence type="ECO:0000313" key="5">
    <source>
        <dbReference type="Proteomes" id="UP001157006"/>
    </source>
</evidence>
<evidence type="ECO:0000313" key="4">
    <source>
        <dbReference type="EMBL" id="CAI8605032.1"/>
    </source>
</evidence>
<dbReference type="InterPro" id="IPR006527">
    <property type="entry name" value="F-box-assoc_dom_typ1"/>
</dbReference>
<dbReference type="InterPro" id="IPR001810">
    <property type="entry name" value="F-box_dom"/>
</dbReference>
<dbReference type="Pfam" id="PF00646">
    <property type="entry name" value="F-box"/>
    <property type="match status" value="1"/>
</dbReference>
<dbReference type="InterPro" id="IPR036047">
    <property type="entry name" value="F-box-like_dom_sf"/>
</dbReference>
<dbReference type="Proteomes" id="UP001157006">
    <property type="component" value="Chromosome 3"/>
</dbReference>
<dbReference type="NCBIfam" id="TIGR01640">
    <property type="entry name" value="F_box_assoc_1"/>
    <property type="match status" value="1"/>
</dbReference>
<dbReference type="Pfam" id="PF07734">
    <property type="entry name" value="FBA_1"/>
    <property type="match status" value="1"/>
</dbReference>
<proteinExistence type="predicted"/>
<dbReference type="InterPro" id="IPR050796">
    <property type="entry name" value="SCF_F-box_component"/>
</dbReference>
<reference evidence="4 5" key="1">
    <citation type="submission" date="2023-01" db="EMBL/GenBank/DDBJ databases">
        <authorList>
            <person name="Kreplak J."/>
        </authorList>
    </citation>
    <scope>NUCLEOTIDE SEQUENCE [LARGE SCALE GENOMIC DNA]</scope>
</reference>
<dbReference type="AlphaFoldDB" id="A0AAV1A4V7"/>
<feature type="region of interest" description="Disordered" evidence="1">
    <location>
        <begin position="193"/>
        <end position="234"/>
    </location>
</feature>
<gene>
    <name evidence="4" type="ORF">VFH_III162880</name>
</gene>
<sequence length="680" mass="76705">MRKKSRSRRSHPQKTISSSEDGRSQQPKTISSSEHGVIDKGSYTPLSFYMDSAANHPGPICKGYRRGLLSSESMVDKSVLGKNPIPLSLYTTNLVYHPGELMMDIFLDPMGESKLDIFADPMGESIMDVFINSMGDSMDDRFAESMSDSIMGIRLDPKLDTFRPLSFYIDPTVSFTGHKNYIPLSMLSNGTPMDIQSNSSQSKSSFGFSSRSSGSKSSFGFSSQSSGSKSVAKLSKDHSPLRFYTTASQMENTESSKSKVSRNSISEEIAFSILSKLSVKSLKRFGCVCKSWSVLFENTDFMTMYTNHFLSRHGSDDHYHTFILANQYFLYDDNHCCYYESEFHLLENGLKFNLPSPLQHSGADTYILGSTSVNGIFCLGQSYFQSVNGIFCLGQSYFQNMNEQSQYVLWNPLTEEFTVIPSSPTQLIPKDPTGFTFCPDSVFHGFGYDQLRDDFKIIQYLSFYYDRYPRHQTSFFEIYSLKSNSWRMINMENHMSHWDFVLSRSFSGLEVYVDGACHWLVLDSFSHLHAMTLLSFDLSDEVFLTTLIGEEPFSPYSCHGRLTQLNGSIALISNYHDDIVFHISVLGELGVSESWIKLYTYGPLPSIQWPLIGFGKMGYIYVTTKDYEVAYVNLNTQIIEEFGINGGKRSKLIIEVVGIPSGKGSKFMAGLYKESLLTSN</sequence>
<dbReference type="InterPro" id="IPR017451">
    <property type="entry name" value="F-box-assoc_interact_dom"/>
</dbReference>
<dbReference type="PANTHER" id="PTHR31672:SF13">
    <property type="entry name" value="F-BOX PROTEIN CPR30-LIKE"/>
    <property type="match status" value="1"/>
</dbReference>
<accession>A0AAV1A4V7</accession>
<feature type="compositionally biased region" description="Polar residues" evidence="1">
    <location>
        <begin position="13"/>
        <end position="34"/>
    </location>
</feature>
<evidence type="ECO:0000259" key="3">
    <source>
        <dbReference type="Pfam" id="PF07734"/>
    </source>
</evidence>
<evidence type="ECO:0008006" key="6">
    <source>
        <dbReference type="Google" id="ProtNLM"/>
    </source>
</evidence>
<feature type="domain" description="F-box associated beta-propeller type 1" evidence="3">
    <location>
        <begin position="401"/>
        <end position="548"/>
    </location>
</feature>
<dbReference type="EMBL" id="OX451738">
    <property type="protein sequence ID" value="CAI8605032.1"/>
    <property type="molecule type" value="Genomic_DNA"/>
</dbReference>
<feature type="compositionally biased region" description="Basic residues" evidence="1">
    <location>
        <begin position="1"/>
        <end position="12"/>
    </location>
</feature>
<feature type="region of interest" description="Disordered" evidence="1">
    <location>
        <begin position="1"/>
        <end position="38"/>
    </location>
</feature>
<name>A0AAV1A4V7_VICFA</name>
<feature type="domain" description="F-box" evidence="2">
    <location>
        <begin position="266"/>
        <end position="300"/>
    </location>
</feature>